<evidence type="ECO:0000256" key="9">
    <source>
        <dbReference type="ARBA" id="ARBA00023204"/>
    </source>
</evidence>
<keyword evidence="4" id="KW-0540">Nuclease</keyword>
<keyword evidence="5" id="KW-0479">Metal-binding</keyword>
<gene>
    <name evidence="13" type="ORF">BWQ96_09152</name>
</gene>
<evidence type="ECO:0000256" key="10">
    <source>
        <dbReference type="ARBA" id="ARBA00023242"/>
    </source>
</evidence>
<evidence type="ECO:0000256" key="4">
    <source>
        <dbReference type="ARBA" id="ARBA00022722"/>
    </source>
</evidence>
<dbReference type="Pfam" id="PF03372">
    <property type="entry name" value="Exo_endo_phos"/>
    <property type="match status" value="1"/>
</dbReference>
<dbReference type="AlphaFoldDB" id="A0A2V3IJ22"/>
<evidence type="ECO:0000256" key="6">
    <source>
        <dbReference type="ARBA" id="ARBA00022763"/>
    </source>
</evidence>
<dbReference type="PANTHER" id="PTHR15822">
    <property type="entry name" value="TRAF AND TNF RECEPTOR-ASSOCIATED PROTEIN"/>
    <property type="match status" value="1"/>
</dbReference>
<evidence type="ECO:0000256" key="11">
    <source>
        <dbReference type="SAM" id="MobiDB-lite"/>
    </source>
</evidence>
<proteinExistence type="predicted"/>
<keyword evidence="6" id="KW-0227">DNA damage</keyword>
<dbReference type="GO" id="GO:0005737">
    <property type="term" value="C:cytoplasm"/>
    <property type="evidence" value="ECO:0007669"/>
    <property type="project" value="TreeGrafter"/>
</dbReference>
<keyword evidence="7" id="KW-0378">Hydrolase</keyword>
<evidence type="ECO:0000256" key="8">
    <source>
        <dbReference type="ARBA" id="ARBA00022842"/>
    </source>
</evidence>
<dbReference type="GO" id="GO:0070260">
    <property type="term" value="F:5'-tyrosyl-DNA phosphodiesterase activity"/>
    <property type="evidence" value="ECO:0007669"/>
    <property type="project" value="TreeGrafter"/>
</dbReference>
<evidence type="ECO:0000313" key="13">
    <source>
        <dbReference type="EMBL" id="PXF41120.1"/>
    </source>
</evidence>
<dbReference type="InterPro" id="IPR036691">
    <property type="entry name" value="Endo/exonu/phosph_ase_sf"/>
</dbReference>
<dbReference type="GO" id="GO:0003697">
    <property type="term" value="F:single-stranded DNA binding"/>
    <property type="evidence" value="ECO:0007669"/>
    <property type="project" value="TreeGrafter"/>
</dbReference>
<dbReference type="InterPro" id="IPR051547">
    <property type="entry name" value="TDP2-like"/>
</dbReference>
<comment type="cofactor">
    <cofactor evidence="2">
        <name>Mg(2+)</name>
        <dbReference type="ChEBI" id="CHEBI:18420"/>
    </cofactor>
</comment>
<dbReference type="GO" id="GO:0006302">
    <property type="term" value="P:double-strand break repair"/>
    <property type="evidence" value="ECO:0007669"/>
    <property type="project" value="TreeGrafter"/>
</dbReference>
<comment type="subcellular location">
    <subcellularLocation>
        <location evidence="3">Nucleus</location>
        <location evidence="3">PML body</location>
    </subcellularLocation>
</comment>
<comment type="cofactor">
    <cofactor evidence="1">
        <name>Mn(2+)</name>
        <dbReference type="ChEBI" id="CHEBI:29035"/>
    </cofactor>
</comment>
<sequence>MNGKGQMVRFLSWNVDMSTEPIGPRMHGLLLQIRELKPDVVMLQEVTPISFKILGKYLWDTVDNVKSDATEQNMNSVGRTTGEKENGDVAQQQAPHSTALGHAPYDLHIDPSWPEELPYFCLLLTRRKLFYNPSSSTTRFATSRMYRGYVAASGTISSGANLFIVTSHLESSKDSTVERKSQLLQILDTMRERVDEGYSTFFAGDTNLREAEVPASEIIKKPKAGESGRRKRKSMKEKFSDVWVMAGGSDENKFTWDTQSNDNLGMVGDFRPKSRYDRAFVLSPSNGERVSGFNLVGRERLECGRFISDHWGLCIDMIY</sequence>
<organism evidence="13 14">
    <name type="scientific">Gracilariopsis chorda</name>
    <dbReference type="NCBI Taxonomy" id="448386"/>
    <lineage>
        <taxon>Eukaryota</taxon>
        <taxon>Rhodophyta</taxon>
        <taxon>Florideophyceae</taxon>
        <taxon>Rhodymeniophycidae</taxon>
        <taxon>Gracilariales</taxon>
        <taxon>Gracilariaceae</taxon>
        <taxon>Gracilariopsis</taxon>
    </lineage>
</organism>
<evidence type="ECO:0000256" key="1">
    <source>
        <dbReference type="ARBA" id="ARBA00001936"/>
    </source>
</evidence>
<feature type="domain" description="Endonuclease/exonuclease/phosphatase" evidence="12">
    <location>
        <begin position="11"/>
        <end position="225"/>
    </location>
</feature>
<feature type="compositionally biased region" description="Polar residues" evidence="11">
    <location>
        <begin position="70"/>
        <end position="79"/>
    </location>
</feature>
<evidence type="ECO:0000313" key="14">
    <source>
        <dbReference type="Proteomes" id="UP000247409"/>
    </source>
</evidence>
<evidence type="ECO:0000256" key="5">
    <source>
        <dbReference type="ARBA" id="ARBA00022723"/>
    </source>
</evidence>
<dbReference type="PANTHER" id="PTHR15822:SF4">
    <property type="entry name" value="TYROSYL-DNA PHOSPHODIESTERASE 2"/>
    <property type="match status" value="1"/>
</dbReference>
<evidence type="ECO:0000256" key="3">
    <source>
        <dbReference type="ARBA" id="ARBA00004322"/>
    </source>
</evidence>
<dbReference type="Gene3D" id="3.60.10.10">
    <property type="entry name" value="Endonuclease/exonuclease/phosphatase"/>
    <property type="match status" value="1"/>
</dbReference>
<dbReference type="EMBL" id="NBIV01000234">
    <property type="protein sequence ID" value="PXF41120.1"/>
    <property type="molecule type" value="Genomic_DNA"/>
</dbReference>
<evidence type="ECO:0000256" key="7">
    <source>
        <dbReference type="ARBA" id="ARBA00022801"/>
    </source>
</evidence>
<reference evidence="13 14" key="1">
    <citation type="journal article" date="2018" name="Mol. Biol. Evol.">
        <title>Analysis of the draft genome of the red seaweed Gracilariopsis chorda provides insights into genome size evolution in Rhodophyta.</title>
        <authorList>
            <person name="Lee J."/>
            <person name="Yang E.C."/>
            <person name="Graf L."/>
            <person name="Yang J.H."/>
            <person name="Qiu H."/>
            <person name="Zel Zion U."/>
            <person name="Chan C.X."/>
            <person name="Stephens T.G."/>
            <person name="Weber A.P.M."/>
            <person name="Boo G.H."/>
            <person name="Boo S.M."/>
            <person name="Kim K.M."/>
            <person name="Shin Y."/>
            <person name="Jung M."/>
            <person name="Lee S.J."/>
            <person name="Yim H.S."/>
            <person name="Lee J.H."/>
            <person name="Bhattacharya D."/>
            <person name="Yoon H.S."/>
        </authorList>
    </citation>
    <scope>NUCLEOTIDE SEQUENCE [LARGE SCALE GENOMIC DNA]</scope>
    <source>
        <strain evidence="13 14">SKKU-2015</strain>
        <tissue evidence="13">Whole body</tissue>
    </source>
</reference>
<protein>
    <submittedName>
        <fullName evidence="13">Tyrosyl-DNA phosphodiesterase 2</fullName>
    </submittedName>
</protein>
<dbReference type="CDD" id="cd09080">
    <property type="entry name" value="TDP2"/>
    <property type="match status" value="1"/>
</dbReference>
<comment type="caution">
    <text evidence="13">The sequence shown here is derived from an EMBL/GenBank/DDBJ whole genome shotgun (WGS) entry which is preliminary data.</text>
</comment>
<evidence type="ECO:0000259" key="12">
    <source>
        <dbReference type="Pfam" id="PF03372"/>
    </source>
</evidence>
<keyword evidence="8" id="KW-0460">Magnesium</keyword>
<feature type="region of interest" description="Disordered" evidence="11">
    <location>
        <begin position="70"/>
        <end position="95"/>
    </location>
</feature>
<dbReference type="GO" id="GO:0046872">
    <property type="term" value="F:metal ion binding"/>
    <property type="evidence" value="ECO:0007669"/>
    <property type="project" value="UniProtKB-KW"/>
</dbReference>
<dbReference type="STRING" id="448386.A0A2V3IJ22"/>
<evidence type="ECO:0000256" key="2">
    <source>
        <dbReference type="ARBA" id="ARBA00001946"/>
    </source>
</evidence>
<dbReference type="OrthoDB" id="9975959at2759"/>
<keyword evidence="10" id="KW-0539">Nucleus</keyword>
<dbReference type="Proteomes" id="UP000247409">
    <property type="component" value="Unassembled WGS sequence"/>
</dbReference>
<keyword evidence="9" id="KW-0234">DNA repair</keyword>
<dbReference type="GO" id="GO:0004518">
    <property type="term" value="F:nuclease activity"/>
    <property type="evidence" value="ECO:0007669"/>
    <property type="project" value="UniProtKB-KW"/>
</dbReference>
<dbReference type="InterPro" id="IPR005135">
    <property type="entry name" value="Endo/exonuclease/phosphatase"/>
</dbReference>
<accession>A0A2V3IJ22</accession>
<name>A0A2V3IJ22_9FLOR</name>
<keyword evidence="14" id="KW-1185">Reference proteome</keyword>
<dbReference type="SUPFAM" id="SSF56219">
    <property type="entry name" value="DNase I-like"/>
    <property type="match status" value="1"/>
</dbReference>